<evidence type="ECO:0000256" key="1">
    <source>
        <dbReference type="SAM" id="Phobius"/>
    </source>
</evidence>
<accession>A0ABS7XZG7</accession>
<keyword evidence="1" id="KW-0812">Transmembrane</keyword>
<protein>
    <recommendedName>
        <fullName evidence="4">DUF2892 domain-containing protein</fullName>
    </recommendedName>
</protein>
<feature type="transmembrane region" description="Helical" evidence="1">
    <location>
        <begin position="6"/>
        <end position="23"/>
    </location>
</feature>
<sequence>MTNEVLITVVAGLVLVLFAFIYQKNRGLRIIVGSIGALLLIHGGYTYGTVQPIPYMETFDTGNKLMVQYPVDRVQVISPVDKDTVKCRIITMGVYPENHTNDIWVLLKPADDKYYPQSDFTNTSYKLNGEWQVVTRFGGDAGEKYDLIVVETDSIASKFFGDTISKWKEADDYVGLQVSEIPETAVELERISVTLQDNCRGTH</sequence>
<feature type="transmembrane region" description="Helical" evidence="1">
    <location>
        <begin position="30"/>
        <end position="48"/>
    </location>
</feature>
<keyword evidence="1" id="KW-1133">Transmembrane helix</keyword>
<dbReference type="RefSeq" id="WP_224477978.1">
    <property type="nucleotide sequence ID" value="NZ_JAIUJS010000003.1"/>
</dbReference>
<organism evidence="2 3">
    <name type="scientific">Winogradskyella vincentii</name>
    <dbReference type="NCBI Taxonomy" id="2877122"/>
    <lineage>
        <taxon>Bacteria</taxon>
        <taxon>Pseudomonadati</taxon>
        <taxon>Bacteroidota</taxon>
        <taxon>Flavobacteriia</taxon>
        <taxon>Flavobacteriales</taxon>
        <taxon>Flavobacteriaceae</taxon>
        <taxon>Winogradskyella</taxon>
    </lineage>
</organism>
<dbReference type="EMBL" id="JAIUJS010000003">
    <property type="protein sequence ID" value="MCA0153053.1"/>
    <property type="molecule type" value="Genomic_DNA"/>
</dbReference>
<name>A0ABS7XZG7_9FLAO</name>
<gene>
    <name evidence="2" type="ORF">LBV24_07485</name>
</gene>
<evidence type="ECO:0008006" key="4">
    <source>
        <dbReference type="Google" id="ProtNLM"/>
    </source>
</evidence>
<comment type="caution">
    <text evidence="2">The sequence shown here is derived from an EMBL/GenBank/DDBJ whole genome shotgun (WGS) entry which is preliminary data.</text>
</comment>
<evidence type="ECO:0000313" key="2">
    <source>
        <dbReference type="EMBL" id="MCA0153053.1"/>
    </source>
</evidence>
<proteinExistence type="predicted"/>
<dbReference type="Proteomes" id="UP001198402">
    <property type="component" value="Unassembled WGS sequence"/>
</dbReference>
<keyword evidence="3" id="KW-1185">Reference proteome</keyword>
<evidence type="ECO:0000313" key="3">
    <source>
        <dbReference type="Proteomes" id="UP001198402"/>
    </source>
</evidence>
<reference evidence="3" key="1">
    <citation type="submission" date="2023-07" db="EMBL/GenBank/DDBJ databases">
        <authorList>
            <person name="Yue Y."/>
        </authorList>
    </citation>
    <scope>NUCLEOTIDE SEQUENCE [LARGE SCALE GENOMIC DNA]</scope>
    <source>
        <strain evidence="3">2Y89</strain>
    </source>
</reference>
<keyword evidence="1" id="KW-0472">Membrane</keyword>